<gene>
    <name evidence="4" type="ORF">CSTERTH_00870</name>
</gene>
<feature type="signal peptide" evidence="2">
    <location>
        <begin position="1"/>
        <end position="25"/>
    </location>
</feature>
<reference evidence="4 5" key="1">
    <citation type="submission" date="2016-02" db="EMBL/GenBank/DDBJ databases">
        <title>Comparison of Clostridium stercorarium subspecies using comparative genomics and transcriptomics.</title>
        <authorList>
            <person name="Schellenberg J."/>
            <person name="Thallinger G."/>
            <person name="Levin D.B."/>
            <person name="Zhang X."/>
            <person name="Alvare G."/>
            <person name="Fristensky B."/>
            <person name="Sparling R."/>
        </authorList>
    </citation>
    <scope>NUCLEOTIDE SEQUENCE [LARGE SCALE GENOMIC DNA]</scope>
    <source>
        <strain evidence="4 5">DSM 2910</strain>
    </source>
</reference>
<keyword evidence="2" id="KW-0732">Signal</keyword>
<evidence type="ECO:0000313" key="4">
    <source>
        <dbReference type="EMBL" id="ANW97683.1"/>
    </source>
</evidence>
<dbReference type="RefSeq" id="WP_054632796.1">
    <property type="nucleotide sequence ID" value="NZ_CP014672.1"/>
</dbReference>
<name>A0A1B1YA78_THEST</name>
<dbReference type="OrthoDB" id="233977at2"/>
<proteinExistence type="predicted"/>
<dbReference type="GO" id="GO:0008235">
    <property type="term" value="F:metalloexopeptidase activity"/>
    <property type="evidence" value="ECO:0007669"/>
    <property type="project" value="InterPro"/>
</dbReference>
<dbReference type="Gene3D" id="3.40.630.10">
    <property type="entry name" value="Zn peptidases"/>
    <property type="match status" value="1"/>
</dbReference>
<dbReference type="EMBL" id="CP014672">
    <property type="protein sequence ID" value="ANW97683.1"/>
    <property type="molecule type" value="Genomic_DNA"/>
</dbReference>
<feature type="chain" id="PRO_5008532663" evidence="2">
    <location>
        <begin position="26"/>
        <end position="366"/>
    </location>
</feature>
<dbReference type="PANTHER" id="PTHR12147">
    <property type="entry name" value="METALLOPEPTIDASE M28 FAMILY MEMBER"/>
    <property type="match status" value="1"/>
</dbReference>
<feature type="domain" description="Peptidase M28" evidence="3">
    <location>
        <begin position="155"/>
        <end position="344"/>
    </location>
</feature>
<protein>
    <submittedName>
        <fullName evidence="4">Zn-dependent exopeptidase M28</fullName>
    </submittedName>
</protein>
<dbReference type="GO" id="GO:0006508">
    <property type="term" value="P:proteolysis"/>
    <property type="evidence" value="ECO:0007669"/>
    <property type="project" value="InterPro"/>
</dbReference>
<evidence type="ECO:0000313" key="5">
    <source>
        <dbReference type="Proteomes" id="UP000092971"/>
    </source>
</evidence>
<dbReference type="InterPro" id="IPR007484">
    <property type="entry name" value="Peptidase_M28"/>
</dbReference>
<dbReference type="SUPFAM" id="SSF53187">
    <property type="entry name" value="Zn-dependent exopeptidases"/>
    <property type="match status" value="1"/>
</dbReference>
<evidence type="ECO:0000259" key="3">
    <source>
        <dbReference type="Pfam" id="PF04389"/>
    </source>
</evidence>
<dbReference type="AlphaFoldDB" id="A0A1B1YA78"/>
<dbReference type="PANTHER" id="PTHR12147:SF26">
    <property type="entry name" value="PEPTIDASE M28 DOMAIN-CONTAINING PROTEIN"/>
    <property type="match status" value="1"/>
</dbReference>
<feature type="compositionally biased region" description="Polar residues" evidence="1">
    <location>
        <begin position="50"/>
        <end position="64"/>
    </location>
</feature>
<organism evidence="4 5">
    <name type="scientific">Thermoclostridium stercorarium subsp. thermolacticum DSM 2910</name>
    <dbReference type="NCBI Taxonomy" id="1121336"/>
    <lineage>
        <taxon>Bacteria</taxon>
        <taxon>Bacillati</taxon>
        <taxon>Bacillota</taxon>
        <taxon>Clostridia</taxon>
        <taxon>Eubacteriales</taxon>
        <taxon>Oscillospiraceae</taxon>
        <taxon>Thermoclostridium</taxon>
    </lineage>
</organism>
<feature type="region of interest" description="Disordered" evidence="1">
    <location>
        <begin position="40"/>
        <end position="67"/>
    </location>
</feature>
<evidence type="ECO:0000256" key="2">
    <source>
        <dbReference type="SAM" id="SignalP"/>
    </source>
</evidence>
<evidence type="ECO:0000256" key="1">
    <source>
        <dbReference type="SAM" id="MobiDB-lite"/>
    </source>
</evidence>
<dbReference type="Proteomes" id="UP000092971">
    <property type="component" value="Chromosome"/>
</dbReference>
<dbReference type="InterPro" id="IPR045175">
    <property type="entry name" value="M28_fam"/>
</dbReference>
<dbReference type="PROSITE" id="PS51257">
    <property type="entry name" value="PROKAR_LIPOPROTEIN"/>
    <property type="match status" value="1"/>
</dbReference>
<dbReference type="Pfam" id="PF04389">
    <property type="entry name" value="Peptidase_M28"/>
    <property type="match status" value="1"/>
</dbReference>
<sequence>MKKIEKILIALAVIFLFSACEGRNADNFIGLSEIDDLRQETSTKKEAESNSEACPSNTPIPSHTPNKKSLEALQMKPEETIEKHLQALTKNGPRKWGTENEQLAANYIKERMEEYGYSVQIQVFPAYEYDIAAVNNADYFNLNPYNSEVIGEGRNVIAELHTRQNTDKYLILCAHYDTVSKELGIIDNTSGVLTLLELARQISESDLPYNLRFIFFSSEERFLIGSRYYVSNLSEDDLDKIIACINIDMVGYVNGQEVVIATPYFANDPRDPLAGIGNALTDEWQRIFPQMNTLVQYSASSDHYPFEVKGIPNMMITQKYFDYETVRKKDSDFENLSIDELVNTVNLLKEYIINLNIDNIYYSGTT</sequence>
<accession>A0A1B1YA78</accession>